<gene>
    <name evidence="1" type="ordered locus">TTX_1570</name>
</gene>
<dbReference type="PaxDb" id="768679-TTX_1570"/>
<dbReference type="Proteomes" id="UP000002654">
    <property type="component" value="Chromosome"/>
</dbReference>
<dbReference type="EMBL" id="FN869859">
    <property type="protein sequence ID" value="CCC82197.1"/>
    <property type="molecule type" value="Genomic_DNA"/>
</dbReference>
<dbReference type="HOGENOM" id="CLU_173772_0_0_2"/>
<name>G4RKV2_THETK</name>
<dbReference type="AlphaFoldDB" id="G4RKV2"/>
<evidence type="ECO:0000313" key="2">
    <source>
        <dbReference type="Proteomes" id="UP000002654"/>
    </source>
</evidence>
<organism evidence="1 2">
    <name type="scientific">Thermoproteus tenax (strain ATCC 35583 / DSM 2078 / JCM 9277 / NBRC 100435 / Kra 1)</name>
    <dbReference type="NCBI Taxonomy" id="768679"/>
    <lineage>
        <taxon>Archaea</taxon>
        <taxon>Thermoproteota</taxon>
        <taxon>Thermoprotei</taxon>
        <taxon>Thermoproteales</taxon>
        <taxon>Thermoproteaceae</taxon>
        <taxon>Thermoproteus</taxon>
    </lineage>
</organism>
<sequence>MEVYRALKVELPHLLAEERPDVLDLAVRMRPAAEEYAERLLKELAGKGEPRLTAEELNRLLTPDKRELAHRIIEEVPPGTTSRSTS</sequence>
<keyword evidence="2" id="KW-1185">Reference proteome</keyword>
<reference evidence="1 2" key="1">
    <citation type="journal article" date="2011" name="PLoS ONE">
        <title>The complete genome sequence of Thermoproteus tenax: a physiologically versatile member of the Crenarchaeota.</title>
        <authorList>
            <person name="Siebers B."/>
            <person name="Zaparty M."/>
            <person name="Raddatz G."/>
            <person name="Tjaden B."/>
            <person name="Albers S.V."/>
            <person name="Bell S.D."/>
            <person name="Blombach F."/>
            <person name="Kletzin A."/>
            <person name="Kyrpides N."/>
            <person name="Lanz C."/>
            <person name="Plagens A."/>
            <person name="Rampp M."/>
            <person name="Rosinus A."/>
            <person name="von Jan M."/>
            <person name="Makarova K.S."/>
            <person name="Klenk H.P."/>
            <person name="Schuster S.C."/>
            <person name="Hensel R."/>
        </authorList>
    </citation>
    <scope>NUCLEOTIDE SEQUENCE [LARGE SCALE GENOMIC DNA]</scope>
    <source>
        <strain evidence="2">ATCC 35583 / DSM 2078 / JCM 9277 / NBRC 100435 / Kra 1</strain>
    </source>
</reference>
<dbReference type="KEGG" id="ttn:TTX_1570"/>
<dbReference type="eggNOG" id="arCOG00687">
    <property type="taxonomic scope" value="Archaea"/>
</dbReference>
<accession>G4RKV2</accession>
<dbReference type="PATRIC" id="fig|768679.9.peg.1592"/>
<evidence type="ECO:0000313" key="1">
    <source>
        <dbReference type="EMBL" id="CCC82197.1"/>
    </source>
</evidence>
<protein>
    <submittedName>
        <fullName evidence="1">Transposase related protein</fullName>
    </submittedName>
</protein>
<proteinExistence type="predicted"/>